<keyword evidence="3" id="KW-0862">Zinc</keyword>
<dbReference type="PANTHER" id="PTHR47436:SF1">
    <property type="entry name" value="SET DOMAIN-CONTAINING PROTEIN"/>
    <property type="match status" value="1"/>
</dbReference>
<proteinExistence type="predicted"/>
<dbReference type="AlphaFoldDB" id="A0AAD4S4N8"/>
<dbReference type="GO" id="GO:0008270">
    <property type="term" value="F:zinc ion binding"/>
    <property type="evidence" value="ECO:0007669"/>
    <property type="project" value="UniProtKB-KW"/>
</dbReference>
<dbReference type="Pfam" id="PF00856">
    <property type="entry name" value="SET"/>
    <property type="match status" value="1"/>
</dbReference>
<dbReference type="SUPFAM" id="SSF82199">
    <property type="entry name" value="SET domain"/>
    <property type="match status" value="1"/>
</dbReference>
<keyword evidence="2" id="KW-0863">Zinc-finger</keyword>
<evidence type="ECO:0000256" key="2">
    <source>
        <dbReference type="ARBA" id="ARBA00022771"/>
    </source>
</evidence>
<evidence type="ECO:0000256" key="3">
    <source>
        <dbReference type="ARBA" id="ARBA00022833"/>
    </source>
</evidence>
<evidence type="ECO:0000256" key="1">
    <source>
        <dbReference type="ARBA" id="ARBA00022723"/>
    </source>
</evidence>
<dbReference type="InterPro" id="IPR044237">
    <property type="entry name" value="ATXR2-like"/>
</dbReference>
<sequence length="494" mass="55922">MDVICPLDVEFSDKISLLLKPPSPNDVQNYFDKIIKERQCLGLKIKQDGEFGKCVFAESEFKEGDLVLKDQMLVGAQHSSNKVDCLVCSYCFRFIGSIELQIGRKLYLKQFGLSVRKECDTESHSHISKKCRLDDSSDEEDDSYRTSHNEGSCSYSQQKEAIPLPQEVLDSLLKGDVKLPYTDQFNLPSSVPCPGGCDEAQYCSKSCADADWELFHSLLCTGKNSVSASRESILNFMEHANETNDIFILAAKTISSTISRYKKLKAAQTEHREQLMGQNGFDSYEFSLLLEAWKPVSMGYKRRWWECVALPDDVDGCDETSFRMEIKELAFKSLDLLKKAIFDKECAPLFSLEIYGQIIGMFELNNLDLVVASPVEDYFLYVDDRPDKEKEEAERITRPLLDALGDDYSACCEGSAFFPLQSCMNHSCCPNAKAFKREEDKNGQATIIALQPISKGEEITISYIDEDLPFEERQALLADYGFKCKCKKCCEDDP</sequence>
<accession>A0AAD4S4N8</accession>
<evidence type="ECO:0000256" key="4">
    <source>
        <dbReference type="SAM" id="MobiDB-lite"/>
    </source>
</evidence>
<dbReference type="GO" id="GO:0008168">
    <property type="term" value="F:methyltransferase activity"/>
    <property type="evidence" value="ECO:0007669"/>
    <property type="project" value="InterPro"/>
</dbReference>
<dbReference type="Pfam" id="PF01753">
    <property type="entry name" value="zf-MYND"/>
    <property type="match status" value="1"/>
</dbReference>
<dbReference type="PROSITE" id="PS50280">
    <property type="entry name" value="SET"/>
    <property type="match status" value="1"/>
</dbReference>
<dbReference type="InterPro" id="IPR002893">
    <property type="entry name" value="Znf_MYND"/>
</dbReference>
<dbReference type="SMART" id="SM00317">
    <property type="entry name" value="SET"/>
    <property type="match status" value="1"/>
</dbReference>
<dbReference type="CDD" id="cd20071">
    <property type="entry name" value="SET_SMYD"/>
    <property type="match status" value="1"/>
</dbReference>
<comment type="caution">
    <text evidence="6">The sequence shown here is derived from an EMBL/GenBank/DDBJ whole genome shotgun (WGS) entry which is preliminary data.</text>
</comment>
<dbReference type="Gene3D" id="2.170.270.10">
    <property type="entry name" value="SET domain"/>
    <property type="match status" value="1"/>
</dbReference>
<dbReference type="SUPFAM" id="SSF144232">
    <property type="entry name" value="HIT/MYND zinc finger-like"/>
    <property type="match status" value="1"/>
</dbReference>
<feature type="region of interest" description="Disordered" evidence="4">
    <location>
        <begin position="133"/>
        <end position="156"/>
    </location>
</feature>
<dbReference type="EMBL" id="JAJJMB010014053">
    <property type="protein sequence ID" value="KAI3863074.1"/>
    <property type="molecule type" value="Genomic_DNA"/>
</dbReference>
<dbReference type="InterPro" id="IPR001214">
    <property type="entry name" value="SET_dom"/>
</dbReference>
<reference evidence="6" key="1">
    <citation type="submission" date="2022-04" db="EMBL/GenBank/DDBJ databases">
        <title>A functionally conserved STORR gene fusion in Papaver species that diverged 16.8 million years ago.</title>
        <authorList>
            <person name="Catania T."/>
        </authorList>
    </citation>
    <scope>NUCLEOTIDE SEQUENCE</scope>
    <source>
        <strain evidence="6">S-188037</strain>
    </source>
</reference>
<feature type="domain" description="SET" evidence="5">
    <location>
        <begin position="41"/>
        <end position="464"/>
    </location>
</feature>
<protein>
    <recommendedName>
        <fullName evidence="5">SET domain-containing protein</fullName>
    </recommendedName>
</protein>
<dbReference type="PANTHER" id="PTHR47436">
    <property type="entry name" value="HISTONE-LYSINE N-METHYLTRANSFERASE ATXR2"/>
    <property type="match status" value="1"/>
</dbReference>
<dbReference type="Proteomes" id="UP001202328">
    <property type="component" value="Unassembled WGS sequence"/>
</dbReference>
<keyword evidence="1" id="KW-0479">Metal-binding</keyword>
<organism evidence="6 7">
    <name type="scientific">Papaver atlanticum</name>
    <dbReference type="NCBI Taxonomy" id="357466"/>
    <lineage>
        <taxon>Eukaryota</taxon>
        <taxon>Viridiplantae</taxon>
        <taxon>Streptophyta</taxon>
        <taxon>Embryophyta</taxon>
        <taxon>Tracheophyta</taxon>
        <taxon>Spermatophyta</taxon>
        <taxon>Magnoliopsida</taxon>
        <taxon>Ranunculales</taxon>
        <taxon>Papaveraceae</taxon>
        <taxon>Papaveroideae</taxon>
        <taxon>Papaver</taxon>
    </lineage>
</organism>
<evidence type="ECO:0000259" key="5">
    <source>
        <dbReference type="PROSITE" id="PS50280"/>
    </source>
</evidence>
<gene>
    <name evidence="6" type="ORF">MKW98_015532</name>
</gene>
<keyword evidence="7" id="KW-1185">Reference proteome</keyword>
<name>A0AAD4S4N8_9MAGN</name>
<evidence type="ECO:0000313" key="6">
    <source>
        <dbReference type="EMBL" id="KAI3863074.1"/>
    </source>
</evidence>
<evidence type="ECO:0000313" key="7">
    <source>
        <dbReference type="Proteomes" id="UP001202328"/>
    </source>
</evidence>
<dbReference type="InterPro" id="IPR046341">
    <property type="entry name" value="SET_dom_sf"/>
</dbReference>